<reference evidence="2" key="1">
    <citation type="submission" date="2022-06" db="EMBL/GenBank/DDBJ databases">
        <title>New cyanobacteria of genus Symplocastrum in benthos of Lake Baikal.</title>
        <authorList>
            <person name="Sorokovikova E."/>
            <person name="Tikhonova I."/>
            <person name="Krasnopeev A."/>
            <person name="Evseev P."/>
            <person name="Gladkikh A."/>
            <person name="Belykh O."/>
        </authorList>
    </citation>
    <scope>NUCLEOTIDE SEQUENCE</scope>
    <source>
        <strain evidence="2">BBK-W-15</strain>
    </source>
</reference>
<protein>
    <submittedName>
        <fullName evidence="2">Class I SAM-dependent methyltransferase</fullName>
    </submittedName>
</protein>
<sequence>MEQMLIYLDKIFRRIPWLKYYEIKARYSSFDAEQFYLKTSQVEFLDRYNITKINYACGKNYLTGWLNVDCYDERHYKKERKECIYYRVNLITKHPFPDNCFEFGFAEDFLEHIQQDDSIIFLAECYRTLKPDGLLRLSFPGLEGVLKKHYNEINYKTFLKAKQEAFTIWDHLHFYSRDELKLVAEHIGYREVNFVEHGVSKFPELNSLDTRKDQIGLNTYVELRK</sequence>
<dbReference type="Gene3D" id="3.40.50.150">
    <property type="entry name" value="Vaccinia Virus protein VP39"/>
    <property type="match status" value="1"/>
</dbReference>
<dbReference type="SUPFAM" id="SSF53335">
    <property type="entry name" value="S-adenosyl-L-methionine-dependent methyltransferases"/>
    <property type="match status" value="1"/>
</dbReference>
<evidence type="ECO:0000259" key="1">
    <source>
        <dbReference type="Pfam" id="PF08241"/>
    </source>
</evidence>
<dbReference type="AlphaFoldDB" id="A0AAE3GXZ0"/>
<gene>
    <name evidence="2" type="ORF">NJ959_19855</name>
</gene>
<proteinExistence type="predicted"/>
<dbReference type="GO" id="GO:0008757">
    <property type="term" value="F:S-adenosylmethionine-dependent methyltransferase activity"/>
    <property type="evidence" value="ECO:0007669"/>
    <property type="project" value="InterPro"/>
</dbReference>
<dbReference type="Proteomes" id="UP001204953">
    <property type="component" value="Unassembled WGS sequence"/>
</dbReference>
<accession>A0AAE3GXZ0</accession>
<dbReference type="InterPro" id="IPR029063">
    <property type="entry name" value="SAM-dependent_MTases_sf"/>
</dbReference>
<name>A0AAE3GXZ0_9CYAN</name>
<dbReference type="EMBL" id="JAMZMM010000229">
    <property type="protein sequence ID" value="MCP2730687.1"/>
    <property type="molecule type" value="Genomic_DNA"/>
</dbReference>
<dbReference type="RefSeq" id="WP_254013443.1">
    <property type="nucleotide sequence ID" value="NZ_JAMZMM010000229.1"/>
</dbReference>
<dbReference type="InterPro" id="IPR013216">
    <property type="entry name" value="Methyltransf_11"/>
</dbReference>
<feature type="domain" description="Methyltransferase type 11" evidence="1">
    <location>
        <begin position="77"/>
        <end position="135"/>
    </location>
</feature>
<keyword evidence="2" id="KW-0489">Methyltransferase</keyword>
<dbReference type="Pfam" id="PF08241">
    <property type="entry name" value="Methyltransf_11"/>
    <property type="match status" value="1"/>
</dbReference>
<evidence type="ECO:0000313" key="3">
    <source>
        <dbReference type="Proteomes" id="UP001204953"/>
    </source>
</evidence>
<comment type="caution">
    <text evidence="2">The sequence shown here is derived from an EMBL/GenBank/DDBJ whole genome shotgun (WGS) entry which is preliminary data.</text>
</comment>
<keyword evidence="3" id="KW-1185">Reference proteome</keyword>
<organism evidence="2 3">
    <name type="scientific">Limnofasciculus baicalensis BBK-W-15</name>
    <dbReference type="NCBI Taxonomy" id="2699891"/>
    <lineage>
        <taxon>Bacteria</taxon>
        <taxon>Bacillati</taxon>
        <taxon>Cyanobacteriota</taxon>
        <taxon>Cyanophyceae</taxon>
        <taxon>Coleofasciculales</taxon>
        <taxon>Coleofasciculaceae</taxon>
        <taxon>Limnofasciculus</taxon>
        <taxon>Limnofasciculus baicalensis</taxon>
    </lineage>
</organism>
<evidence type="ECO:0000313" key="2">
    <source>
        <dbReference type="EMBL" id="MCP2730687.1"/>
    </source>
</evidence>
<dbReference type="GO" id="GO:0032259">
    <property type="term" value="P:methylation"/>
    <property type="evidence" value="ECO:0007669"/>
    <property type="project" value="UniProtKB-KW"/>
</dbReference>
<keyword evidence="2" id="KW-0808">Transferase</keyword>